<dbReference type="Proteomes" id="UP000717328">
    <property type="component" value="Unassembled WGS sequence"/>
</dbReference>
<comment type="caution">
    <text evidence="1">The sequence shown here is derived from an EMBL/GenBank/DDBJ whole genome shotgun (WGS) entry which is preliminary data.</text>
</comment>
<feature type="non-terminal residue" evidence="1">
    <location>
        <position position="1"/>
    </location>
</feature>
<dbReference type="EMBL" id="JABCKI010002080">
    <property type="protein sequence ID" value="KAG5647427.1"/>
    <property type="molecule type" value="Genomic_DNA"/>
</dbReference>
<reference evidence="1" key="1">
    <citation type="submission" date="2021-02" db="EMBL/GenBank/DDBJ databases">
        <authorList>
            <person name="Nieuwenhuis M."/>
            <person name="Van De Peppel L.J.J."/>
        </authorList>
    </citation>
    <scope>NUCLEOTIDE SEQUENCE</scope>
    <source>
        <strain evidence="1">D49</strain>
    </source>
</reference>
<accession>A0A9P7GI37</accession>
<protein>
    <submittedName>
        <fullName evidence="1">Uncharacterized protein</fullName>
    </submittedName>
</protein>
<keyword evidence="2" id="KW-1185">Reference proteome</keyword>
<evidence type="ECO:0000313" key="2">
    <source>
        <dbReference type="Proteomes" id="UP000717328"/>
    </source>
</evidence>
<gene>
    <name evidence="1" type="ORF">H0H81_007741</name>
</gene>
<proteinExistence type="predicted"/>
<dbReference type="AlphaFoldDB" id="A0A9P7GI37"/>
<sequence length="90" mass="9881">TYSNKSKVDGIPKSQMSITNIPYDAATNACLVSVKAPSPLMYLTDLMMWETTDKPAATFSMTVSKKTVNMVTSNVHSGRRRQRLAVQVLG</sequence>
<name>A0A9P7GI37_9AGAR</name>
<evidence type="ECO:0000313" key="1">
    <source>
        <dbReference type="EMBL" id="KAG5647427.1"/>
    </source>
</evidence>
<organism evidence="1 2">
    <name type="scientific">Sphagnurus paluster</name>
    <dbReference type="NCBI Taxonomy" id="117069"/>
    <lineage>
        <taxon>Eukaryota</taxon>
        <taxon>Fungi</taxon>
        <taxon>Dikarya</taxon>
        <taxon>Basidiomycota</taxon>
        <taxon>Agaricomycotina</taxon>
        <taxon>Agaricomycetes</taxon>
        <taxon>Agaricomycetidae</taxon>
        <taxon>Agaricales</taxon>
        <taxon>Tricholomatineae</taxon>
        <taxon>Lyophyllaceae</taxon>
        <taxon>Sphagnurus</taxon>
    </lineage>
</organism>
<reference evidence="1" key="2">
    <citation type="submission" date="2021-10" db="EMBL/GenBank/DDBJ databases">
        <title>Phylogenomics reveals ancestral predisposition of the termite-cultivated fungus Termitomyces towards a domesticated lifestyle.</title>
        <authorList>
            <person name="Auxier B."/>
            <person name="Grum-Grzhimaylo A."/>
            <person name="Cardenas M.E."/>
            <person name="Lodge J.D."/>
            <person name="Laessoe T."/>
            <person name="Pedersen O."/>
            <person name="Smith M.E."/>
            <person name="Kuyper T.W."/>
            <person name="Franco-Molano E.A."/>
            <person name="Baroni T.J."/>
            <person name="Aanen D.K."/>
        </authorList>
    </citation>
    <scope>NUCLEOTIDE SEQUENCE</scope>
    <source>
        <strain evidence="1">D49</strain>
    </source>
</reference>